<evidence type="ECO:0000256" key="4">
    <source>
        <dbReference type="ARBA" id="ARBA00022771"/>
    </source>
</evidence>
<dbReference type="CDD" id="cd16504">
    <property type="entry name" value="RING-HC_COP1"/>
    <property type="match status" value="1"/>
</dbReference>
<name>A0A1X2GHA6_9FUNG</name>
<keyword evidence="1 7" id="KW-0853">WD repeat</keyword>
<evidence type="ECO:0000259" key="9">
    <source>
        <dbReference type="PROSITE" id="PS50089"/>
    </source>
</evidence>
<dbReference type="AlphaFoldDB" id="A0A1X2GHA6"/>
<evidence type="ECO:0000256" key="6">
    <source>
        <dbReference type="PROSITE-ProRule" id="PRU00175"/>
    </source>
</evidence>
<feature type="repeat" description="WD" evidence="7">
    <location>
        <begin position="457"/>
        <end position="499"/>
    </location>
</feature>
<feature type="compositionally biased region" description="Polar residues" evidence="8">
    <location>
        <begin position="250"/>
        <end position="260"/>
    </location>
</feature>
<dbReference type="InterPro" id="IPR015943">
    <property type="entry name" value="WD40/YVTN_repeat-like_dom_sf"/>
</dbReference>
<dbReference type="PROSITE" id="PS00518">
    <property type="entry name" value="ZF_RING_1"/>
    <property type="match status" value="1"/>
</dbReference>
<dbReference type="PROSITE" id="PS50082">
    <property type="entry name" value="WD_REPEATS_2"/>
    <property type="match status" value="2"/>
</dbReference>
<dbReference type="GO" id="GO:0008270">
    <property type="term" value="F:zinc ion binding"/>
    <property type="evidence" value="ECO:0007669"/>
    <property type="project" value="UniProtKB-KW"/>
</dbReference>
<dbReference type="SUPFAM" id="SSF57850">
    <property type="entry name" value="RING/U-box"/>
    <property type="match status" value="1"/>
</dbReference>
<feature type="region of interest" description="Disordered" evidence="8">
    <location>
        <begin position="1"/>
        <end position="29"/>
    </location>
</feature>
<dbReference type="InterPro" id="IPR036322">
    <property type="entry name" value="WD40_repeat_dom_sf"/>
</dbReference>
<comment type="caution">
    <text evidence="10">The sequence shown here is derived from an EMBL/GenBank/DDBJ whole genome shotgun (WGS) entry which is preliminary data.</text>
</comment>
<dbReference type="GO" id="GO:0043161">
    <property type="term" value="P:proteasome-mediated ubiquitin-dependent protein catabolic process"/>
    <property type="evidence" value="ECO:0007669"/>
    <property type="project" value="TreeGrafter"/>
</dbReference>
<dbReference type="PANTHER" id="PTHR44080">
    <property type="entry name" value="E3 UBIQUITIN-PROTEIN LIGASE COP1"/>
    <property type="match status" value="1"/>
</dbReference>
<keyword evidence="5" id="KW-0862">Zinc</keyword>
<feature type="compositionally biased region" description="Low complexity" evidence="8">
    <location>
        <begin position="209"/>
        <end position="218"/>
    </location>
</feature>
<sequence>MAEANSSNITPTPPVPLDESSSQSTSNFEDDDDGLICPICQDILSEAFMTYCGHSYCFACITAHLDRQLDCPICRTTLTRSQILPNFQLNRAAELRIKKNRGISPSSSTDNTQRYFDKLPYHELVSMLSNAVAKQKRVELLKENVTTYLMQYFLKEMEDSHAKLIHSLKEQLAVIQEDLTHVDKSLEHIDQSTPDNALESGDLDDDSVPAAATPSTSTMTDQDQHVENNDLSPVHDIIAHEKKGHPAASPGTSSPCTDDTASPVIAPSTKKRKAAVLDSDSDESTAQEPKTTTLLDKTLAPLKRRVQDRMKDLKELYWAGRVQESGIDGFASTLFQLSRYSRFEDLDTIYYTDIATNNAIVSSIEFDRDEEYMAVGGVSRDIKLFEFGQMNNRSSLEYSQRTRNLSMIHCPLKVIQTDHKISCLSWNPYIKSSIASSDYEGIVNLWDASTGKNVRVYDEHKRRAWSIDTCPGNPTLLASGSDDSTVKIWSINSGQSVHTLEQRGNVCCAKFAPHNNYHIAIGSADHHVTCYDLRQPKEPFETFGGHDKAVSYVKWIGPDEIISASTDSSLKLWKLNQPSCLRTYTGHLNEKNFVGLSLNQDWIACGSETNTLYAYHKNSRHPVAQYKFPTTNPLTGEETFNEDTTLFVSSVCWKQDSMKIAVANSKGMIKILQLVE</sequence>
<keyword evidence="4 6" id="KW-0863">Zinc-finger</keyword>
<dbReference type="PRINTS" id="PR00320">
    <property type="entry name" value="GPROTEINBRPT"/>
</dbReference>
<dbReference type="EMBL" id="MCGT01000015">
    <property type="protein sequence ID" value="ORX53656.1"/>
    <property type="molecule type" value="Genomic_DNA"/>
</dbReference>
<dbReference type="InterPro" id="IPR018957">
    <property type="entry name" value="Znf_C3HC4_RING-type"/>
</dbReference>
<dbReference type="Gene3D" id="2.130.10.10">
    <property type="entry name" value="YVTN repeat-like/Quinoprotein amine dehydrogenase"/>
    <property type="match status" value="1"/>
</dbReference>
<protein>
    <submittedName>
        <fullName evidence="10">WD40 repeat-like protein</fullName>
    </submittedName>
</protein>
<dbReference type="OrthoDB" id="273771at2759"/>
<gene>
    <name evidence="10" type="ORF">DM01DRAFT_1383653</name>
</gene>
<dbReference type="InterPro" id="IPR013083">
    <property type="entry name" value="Znf_RING/FYVE/PHD"/>
</dbReference>
<evidence type="ECO:0000256" key="5">
    <source>
        <dbReference type="ARBA" id="ARBA00022833"/>
    </source>
</evidence>
<dbReference type="InterPro" id="IPR042755">
    <property type="entry name" value="COP1"/>
</dbReference>
<evidence type="ECO:0000313" key="10">
    <source>
        <dbReference type="EMBL" id="ORX53656.1"/>
    </source>
</evidence>
<dbReference type="PROSITE" id="PS50089">
    <property type="entry name" value="ZF_RING_2"/>
    <property type="match status" value="1"/>
</dbReference>
<dbReference type="STRING" id="101127.A0A1X2GHA6"/>
<feature type="repeat" description="WD" evidence="7">
    <location>
        <begin position="543"/>
        <end position="583"/>
    </location>
</feature>
<proteinExistence type="predicted"/>
<dbReference type="SMART" id="SM00184">
    <property type="entry name" value="RING"/>
    <property type="match status" value="1"/>
</dbReference>
<dbReference type="InterPro" id="IPR020472">
    <property type="entry name" value="WD40_PAC1"/>
</dbReference>
<evidence type="ECO:0000256" key="1">
    <source>
        <dbReference type="ARBA" id="ARBA00022574"/>
    </source>
</evidence>
<dbReference type="InterPro" id="IPR001680">
    <property type="entry name" value="WD40_rpt"/>
</dbReference>
<dbReference type="Proteomes" id="UP000242146">
    <property type="component" value="Unassembled WGS sequence"/>
</dbReference>
<reference evidence="10 11" key="1">
    <citation type="submission" date="2016-07" db="EMBL/GenBank/DDBJ databases">
        <title>Pervasive Adenine N6-methylation of Active Genes in Fungi.</title>
        <authorList>
            <consortium name="DOE Joint Genome Institute"/>
            <person name="Mondo S.J."/>
            <person name="Dannebaum R.O."/>
            <person name="Kuo R.C."/>
            <person name="Labutti K."/>
            <person name="Haridas S."/>
            <person name="Kuo A."/>
            <person name="Salamov A."/>
            <person name="Ahrendt S.R."/>
            <person name="Lipzen A."/>
            <person name="Sullivan W."/>
            <person name="Andreopoulos W.B."/>
            <person name="Clum A."/>
            <person name="Lindquist E."/>
            <person name="Daum C."/>
            <person name="Ramamoorthy G.K."/>
            <person name="Gryganskyi A."/>
            <person name="Culley D."/>
            <person name="Magnuson J.K."/>
            <person name="James T.Y."/>
            <person name="O'Malley M.A."/>
            <person name="Stajich J.E."/>
            <person name="Spatafora J.W."/>
            <person name="Visel A."/>
            <person name="Grigoriev I.V."/>
        </authorList>
    </citation>
    <scope>NUCLEOTIDE SEQUENCE [LARGE SCALE GENOMIC DNA]</scope>
    <source>
        <strain evidence="10 11">NRRL 3301</strain>
    </source>
</reference>
<feature type="compositionally biased region" description="Polar residues" evidence="8">
    <location>
        <begin position="1"/>
        <end position="10"/>
    </location>
</feature>
<evidence type="ECO:0000256" key="7">
    <source>
        <dbReference type="PROSITE-ProRule" id="PRU00221"/>
    </source>
</evidence>
<feature type="domain" description="RING-type" evidence="9">
    <location>
        <begin position="37"/>
        <end position="75"/>
    </location>
</feature>
<keyword evidence="11" id="KW-1185">Reference proteome</keyword>
<dbReference type="SMART" id="SM00320">
    <property type="entry name" value="WD40"/>
    <property type="match status" value="7"/>
</dbReference>
<evidence type="ECO:0000256" key="2">
    <source>
        <dbReference type="ARBA" id="ARBA00022723"/>
    </source>
</evidence>
<dbReference type="InterPro" id="IPR017907">
    <property type="entry name" value="Znf_RING_CS"/>
</dbReference>
<evidence type="ECO:0000313" key="11">
    <source>
        <dbReference type="Proteomes" id="UP000242146"/>
    </source>
</evidence>
<dbReference type="SUPFAM" id="SSF50978">
    <property type="entry name" value="WD40 repeat-like"/>
    <property type="match status" value="1"/>
</dbReference>
<keyword evidence="2" id="KW-0479">Metal-binding</keyword>
<feature type="region of interest" description="Disordered" evidence="8">
    <location>
        <begin position="192"/>
        <end position="227"/>
    </location>
</feature>
<keyword evidence="3" id="KW-0677">Repeat</keyword>
<evidence type="ECO:0000256" key="8">
    <source>
        <dbReference type="SAM" id="MobiDB-lite"/>
    </source>
</evidence>
<dbReference type="InterPro" id="IPR001841">
    <property type="entry name" value="Znf_RING"/>
</dbReference>
<accession>A0A1X2GHA6</accession>
<evidence type="ECO:0000256" key="3">
    <source>
        <dbReference type="ARBA" id="ARBA00022737"/>
    </source>
</evidence>
<dbReference type="Pfam" id="PF00097">
    <property type="entry name" value="zf-C3HC4"/>
    <property type="match status" value="1"/>
</dbReference>
<dbReference type="Pfam" id="PF00400">
    <property type="entry name" value="WD40"/>
    <property type="match status" value="3"/>
</dbReference>
<dbReference type="Gene3D" id="3.30.40.10">
    <property type="entry name" value="Zinc/RING finger domain, C3HC4 (zinc finger)"/>
    <property type="match status" value="1"/>
</dbReference>
<feature type="region of interest" description="Disordered" evidence="8">
    <location>
        <begin position="242"/>
        <end position="292"/>
    </location>
</feature>
<dbReference type="PROSITE" id="PS50294">
    <property type="entry name" value="WD_REPEATS_REGION"/>
    <property type="match status" value="1"/>
</dbReference>
<dbReference type="PANTHER" id="PTHR44080:SF1">
    <property type="entry name" value="E3 UBIQUITIN-PROTEIN LIGASE COP1"/>
    <property type="match status" value="1"/>
</dbReference>
<dbReference type="GO" id="GO:0061630">
    <property type="term" value="F:ubiquitin protein ligase activity"/>
    <property type="evidence" value="ECO:0007669"/>
    <property type="project" value="InterPro"/>
</dbReference>
<organism evidence="10 11">
    <name type="scientific">Hesseltinella vesiculosa</name>
    <dbReference type="NCBI Taxonomy" id="101127"/>
    <lineage>
        <taxon>Eukaryota</taxon>
        <taxon>Fungi</taxon>
        <taxon>Fungi incertae sedis</taxon>
        <taxon>Mucoromycota</taxon>
        <taxon>Mucoromycotina</taxon>
        <taxon>Mucoromycetes</taxon>
        <taxon>Mucorales</taxon>
        <taxon>Cunninghamellaceae</taxon>
        <taxon>Hesseltinella</taxon>
    </lineage>
</organism>